<gene>
    <name evidence="3" type="ORF">GCM10022224_042070</name>
</gene>
<name>A0ABP7C0M2_9ACTN</name>
<protein>
    <submittedName>
        <fullName evidence="3">Uncharacterized protein</fullName>
    </submittedName>
</protein>
<dbReference type="RefSeq" id="WP_344880370.1">
    <property type="nucleotide sequence ID" value="NZ_BAAAZP010000081.1"/>
</dbReference>
<accession>A0ABP7C0M2</accession>
<keyword evidence="2" id="KW-0472">Membrane</keyword>
<evidence type="ECO:0000313" key="4">
    <source>
        <dbReference type="Proteomes" id="UP001500902"/>
    </source>
</evidence>
<proteinExistence type="predicted"/>
<dbReference type="Proteomes" id="UP001500902">
    <property type="component" value="Unassembled WGS sequence"/>
</dbReference>
<evidence type="ECO:0000313" key="3">
    <source>
        <dbReference type="EMBL" id="GAA3673425.1"/>
    </source>
</evidence>
<keyword evidence="4" id="KW-1185">Reference proteome</keyword>
<feature type="transmembrane region" description="Helical" evidence="2">
    <location>
        <begin position="79"/>
        <end position="99"/>
    </location>
</feature>
<evidence type="ECO:0000256" key="2">
    <source>
        <dbReference type="SAM" id="Phobius"/>
    </source>
</evidence>
<comment type="caution">
    <text evidence="3">The sequence shown here is derived from an EMBL/GenBank/DDBJ whole genome shotgun (WGS) entry which is preliminary data.</text>
</comment>
<reference evidence="4" key="1">
    <citation type="journal article" date="2019" name="Int. J. Syst. Evol. Microbiol.">
        <title>The Global Catalogue of Microorganisms (GCM) 10K type strain sequencing project: providing services to taxonomists for standard genome sequencing and annotation.</title>
        <authorList>
            <consortium name="The Broad Institute Genomics Platform"/>
            <consortium name="The Broad Institute Genome Sequencing Center for Infectious Disease"/>
            <person name="Wu L."/>
            <person name="Ma J."/>
        </authorList>
    </citation>
    <scope>NUCLEOTIDE SEQUENCE [LARGE SCALE GENOMIC DNA]</scope>
    <source>
        <strain evidence="4">JCM 16904</strain>
    </source>
</reference>
<dbReference type="EMBL" id="BAAAZP010000081">
    <property type="protein sequence ID" value="GAA3673425.1"/>
    <property type="molecule type" value="Genomic_DNA"/>
</dbReference>
<keyword evidence="2" id="KW-1133">Transmembrane helix</keyword>
<sequence length="261" mass="28134">MNKIDRMLATIDPAADHDEPALSQGVEELLEEIVATPPVRRRASWLPGRRAAEPEHVHPSPATTAAAPRHGPSPLRRRLLAGVAVAGIAAAALVAVPLVSVSQSAAYAVVKKPDGTVQVTVREFRDSEGLEAKLKAEGILADVTFTDADEHCARGRFAGADLAYDPPSTKNMTDQERKEFDAPENWRSADAARPINRNTFVISPSYIRKGETLVLEFRPGNHPEMAWWLGTYLAKAGSPVAPCTLVDAESDEAMVKEMAGN</sequence>
<organism evidence="3 4">
    <name type="scientific">Nonomuraea antimicrobica</name>
    <dbReference type="NCBI Taxonomy" id="561173"/>
    <lineage>
        <taxon>Bacteria</taxon>
        <taxon>Bacillati</taxon>
        <taxon>Actinomycetota</taxon>
        <taxon>Actinomycetes</taxon>
        <taxon>Streptosporangiales</taxon>
        <taxon>Streptosporangiaceae</taxon>
        <taxon>Nonomuraea</taxon>
    </lineage>
</organism>
<evidence type="ECO:0000256" key="1">
    <source>
        <dbReference type="SAM" id="MobiDB-lite"/>
    </source>
</evidence>
<keyword evidence="2" id="KW-0812">Transmembrane</keyword>
<feature type="region of interest" description="Disordered" evidence="1">
    <location>
        <begin position="50"/>
        <end position="73"/>
    </location>
</feature>